<evidence type="ECO:0000256" key="7">
    <source>
        <dbReference type="SAM" id="Phobius"/>
    </source>
</evidence>
<feature type="region of interest" description="Disordered" evidence="6">
    <location>
        <begin position="16"/>
        <end position="38"/>
    </location>
</feature>
<proteinExistence type="predicted"/>
<evidence type="ECO:0000256" key="6">
    <source>
        <dbReference type="SAM" id="MobiDB-lite"/>
    </source>
</evidence>
<dbReference type="EMBL" id="JBFALK010000002">
    <property type="protein sequence ID" value="MEV0967970.1"/>
    <property type="molecule type" value="Genomic_DNA"/>
</dbReference>
<evidence type="ECO:0000256" key="2">
    <source>
        <dbReference type="ARBA" id="ARBA00022475"/>
    </source>
</evidence>
<dbReference type="PROSITE" id="PS50850">
    <property type="entry name" value="MFS"/>
    <property type="match status" value="1"/>
</dbReference>
<feature type="transmembrane region" description="Helical" evidence="7">
    <location>
        <begin position="313"/>
        <end position="331"/>
    </location>
</feature>
<sequence>MRAAFADVESAAPAGAEAIGPGKARPGETGRGAAGSVAGPGEFARARRNEVVLVAFTAMTNLADGVLKIVLPLLAVGLGGSPGQVALVGLTLTLPWLLVSLPVGVLADRADRRRLVIVADLVRLAAVAGLLVAVAADACSLPVLYAVGLAVGFTEVVANTASGALVPAAVPAERRARTNAWIAGAETLANEFCGPAVGGLLVGLGAAVALGSAAVAFAVGAVLVAMLVGRFRPAPASPGRTREAGRDGEGGDAASGVGGVIAEIREGLVFVWRHRLLRTLTLTIAVLAASWSAWLALLPSYAASVLEADAAEYGFLISGIGLGGLAGAGLVSVINRLLGVRWALFADLVGTFLMMGVPAVFPAAWAVAAAAFAGGMGGTLWTVNARTIAQALVPDRLLGRYGAAARLLGWGTLPLGAALGGLLAEIFGLRAAFALFAVTVAMLPIPFLRTVTTAELARSSGS</sequence>
<keyword evidence="2" id="KW-1003">Cell membrane</keyword>
<feature type="transmembrane region" description="Helical" evidence="7">
    <location>
        <begin position="429"/>
        <end position="448"/>
    </location>
</feature>
<protein>
    <submittedName>
        <fullName evidence="9">MFS transporter</fullName>
    </submittedName>
</protein>
<dbReference type="InterPro" id="IPR020846">
    <property type="entry name" value="MFS_dom"/>
</dbReference>
<dbReference type="Gene3D" id="1.20.1250.20">
    <property type="entry name" value="MFS general substrate transporter like domains"/>
    <property type="match status" value="1"/>
</dbReference>
<keyword evidence="3 7" id="KW-0812">Transmembrane</keyword>
<accession>A0ABV3G8K6</accession>
<keyword evidence="5 7" id="KW-0472">Membrane</keyword>
<keyword evidence="10" id="KW-1185">Reference proteome</keyword>
<feature type="transmembrane region" description="Helical" evidence="7">
    <location>
        <begin position="83"/>
        <end position="103"/>
    </location>
</feature>
<evidence type="ECO:0000313" key="9">
    <source>
        <dbReference type="EMBL" id="MEV0967970.1"/>
    </source>
</evidence>
<gene>
    <name evidence="9" type="ORF">AB0I59_05000</name>
</gene>
<feature type="domain" description="Major facilitator superfamily (MFS) profile" evidence="8">
    <location>
        <begin position="49"/>
        <end position="455"/>
    </location>
</feature>
<dbReference type="InterPro" id="IPR036259">
    <property type="entry name" value="MFS_trans_sf"/>
</dbReference>
<dbReference type="PANTHER" id="PTHR23513:SF6">
    <property type="entry name" value="MAJOR FACILITATOR SUPERFAMILY ASSOCIATED DOMAIN-CONTAINING PROTEIN"/>
    <property type="match status" value="1"/>
</dbReference>
<dbReference type="Pfam" id="PF07690">
    <property type="entry name" value="MFS_1"/>
    <property type="match status" value="1"/>
</dbReference>
<comment type="subcellular location">
    <subcellularLocation>
        <location evidence="1">Cell membrane</location>
        <topology evidence="1">Multi-pass membrane protein</topology>
    </subcellularLocation>
</comment>
<feature type="transmembrane region" description="Helical" evidence="7">
    <location>
        <begin position="280"/>
        <end position="301"/>
    </location>
</feature>
<comment type="caution">
    <text evidence="9">The sequence shown here is derived from an EMBL/GenBank/DDBJ whole genome shotgun (WGS) entry which is preliminary data.</text>
</comment>
<dbReference type="InterPro" id="IPR011701">
    <property type="entry name" value="MFS"/>
</dbReference>
<dbReference type="Proteomes" id="UP001551675">
    <property type="component" value="Unassembled WGS sequence"/>
</dbReference>
<evidence type="ECO:0000256" key="4">
    <source>
        <dbReference type="ARBA" id="ARBA00022989"/>
    </source>
</evidence>
<name>A0ABV3G8K6_MICGL</name>
<dbReference type="CDD" id="cd06173">
    <property type="entry name" value="MFS_MefA_like"/>
    <property type="match status" value="1"/>
</dbReference>
<evidence type="ECO:0000259" key="8">
    <source>
        <dbReference type="PROSITE" id="PS50850"/>
    </source>
</evidence>
<feature type="transmembrane region" description="Helical" evidence="7">
    <location>
        <begin position="200"/>
        <end position="228"/>
    </location>
</feature>
<organism evidence="9 10">
    <name type="scientific">Microtetraspora glauca</name>
    <dbReference type="NCBI Taxonomy" id="1996"/>
    <lineage>
        <taxon>Bacteria</taxon>
        <taxon>Bacillati</taxon>
        <taxon>Actinomycetota</taxon>
        <taxon>Actinomycetes</taxon>
        <taxon>Streptosporangiales</taxon>
        <taxon>Streptosporangiaceae</taxon>
        <taxon>Microtetraspora</taxon>
    </lineage>
</organism>
<feature type="transmembrane region" description="Helical" evidence="7">
    <location>
        <begin position="51"/>
        <end position="71"/>
    </location>
</feature>
<reference evidence="9 10" key="1">
    <citation type="submission" date="2024-06" db="EMBL/GenBank/DDBJ databases">
        <title>The Natural Products Discovery Center: Release of the First 8490 Sequenced Strains for Exploring Actinobacteria Biosynthetic Diversity.</title>
        <authorList>
            <person name="Kalkreuter E."/>
            <person name="Kautsar S.A."/>
            <person name="Yang D."/>
            <person name="Bader C.D."/>
            <person name="Teijaro C.N."/>
            <person name="Fluegel L."/>
            <person name="Davis C.M."/>
            <person name="Simpson J.R."/>
            <person name="Lauterbach L."/>
            <person name="Steele A.D."/>
            <person name="Gui C."/>
            <person name="Meng S."/>
            <person name="Li G."/>
            <person name="Viehrig K."/>
            <person name="Ye F."/>
            <person name="Su P."/>
            <person name="Kiefer A.F."/>
            <person name="Nichols A."/>
            <person name="Cepeda A.J."/>
            <person name="Yan W."/>
            <person name="Fan B."/>
            <person name="Jiang Y."/>
            <person name="Adhikari A."/>
            <person name="Zheng C.-J."/>
            <person name="Schuster L."/>
            <person name="Cowan T.M."/>
            <person name="Smanski M.J."/>
            <person name="Chevrette M.G."/>
            <person name="De Carvalho L.P.S."/>
            <person name="Shen B."/>
        </authorList>
    </citation>
    <scope>NUCLEOTIDE SEQUENCE [LARGE SCALE GENOMIC DNA]</scope>
    <source>
        <strain evidence="9 10">NPDC050100</strain>
    </source>
</reference>
<dbReference type="SUPFAM" id="SSF103473">
    <property type="entry name" value="MFS general substrate transporter"/>
    <property type="match status" value="1"/>
</dbReference>
<dbReference type="PANTHER" id="PTHR23513">
    <property type="entry name" value="INTEGRAL MEMBRANE EFFLUX PROTEIN-RELATED"/>
    <property type="match status" value="1"/>
</dbReference>
<evidence type="ECO:0000256" key="5">
    <source>
        <dbReference type="ARBA" id="ARBA00023136"/>
    </source>
</evidence>
<keyword evidence="4 7" id="KW-1133">Transmembrane helix</keyword>
<evidence type="ECO:0000256" key="1">
    <source>
        <dbReference type="ARBA" id="ARBA00004651"/>
    </source>
</evidence>
<dbReference type="RefSeq" id="WP_358130175.1">
    <property type="nucleotide sequence ID" value="NZ_JBFALK010000002.1"/>
</dbReference>
<evidence type="ECO:0000313" key="10">
    <source>
        <dbReference type="Proteomes" id="UP001551675"/>
    </source>
</evidence>
<evidence type="ECO:0000256" key="3">
    <source>
        <dbReference type="ARBA" id="ARBA00022692"/>
    </source>
</evidence>
<feature type="transmembrane region" description="Helical" evidence="7">
    <location>
        <begin position="404"/>
        <end position="423"/>
    </location>
</feature>